<dbReference type="OrthoDB" id="122388at2"/>
<gene>
    <name evidence="2" type="ORF">ABE41_015080</name>
</gene>
<evidence type="ECO:0000313" key="2">
    <source>
        <dbReference type="EMBL" id="ANX13330.1"/>
    </source>
</evidence>
<dbReference type="InterPro" id="IPR041657">
    <property type="entry name" value="HTH_17"/>
</dbReference>
<organism evidence="2 3">
    <name type="scientific">Fictibacillus arsenicus</name>
    <dbReference type="NCBI Taxonomy" id="255247"/>
    <lineage>
        <taxon>Bacteria</taxon>
        <taxon>Bacillati</taxon>
        <taxon>Bacillota</taxon>
        <taxon>Bacilli</taxon>
        <taxon>Bacillales</taxon>
        <taxon>Fictibacillaceae</taxon>
        <taxon>Fictibacillus</taxon>
    </lineage>
</organism>
<feature type="domain" description="Helix-turn-helix" evidence="1">
    <location>
        <begin position="13"/>
        <end position="62"/>
    </location>
</feature>
<proteinExistence type="predicted"/>
<dbReference type="KEGG" id="far:ABE41_015080"/>
<dbReference type="AlphaFoldDB" id="A0A1B1Z7C2"/>
<sequence>MIVKEQEENYPLVLTAKDISQILKISKPTAYELMNQTDFPLMKIGRCKRVFRFEFFNWLRNRV</sequence>
<evidence type="ECO:0000259" key="1">
    <source>
        <dbReference type="Pfam" id="PF12728"/>
    </source>
</evidence>
<keyword evidence="3" id="KW-1185">Reference proteome</keyword>
<dbReference type="Proteomes" id="UP000077412">
    <property type="component" value="Chromosome"/>
</dbReference>
<evidence type="ECO:0000313" key="3">
    <source>
        <dbReference type="Proteomes" id="UP000077412"/>
    </source>
</evidence>
<protein>
    <submittedName>
        <fullName evidence="2">Excisionase</fullName>
    </submittedName>
</protein>
<reference evidence="2 3" key="1">
    <citation type="submission" date="2016-08" db="EMBL/GenBank/DDBJ databases">
        <title>Complete genome sequence of Fictibacillus arsenicus G25-54, a strain with toxicity to nematodes and a potential arsenic-resistance activity.</title>
        <authorList>
            <person name="Zheng Z."/>
        </authorList>
    </citation>
    <scope>NUCLEOTIDE SEQUENCE [LARGE SCALE GENOMIC DNA]</scope>
    <source>
        <strain evidence="2 3">G25-54</strain>
    </source>
</reference>
<dbReference type="Pfam" id="PF12728">
    <property type="entry name" value="HTH_17"/>
    <property type="match status" value="1"/>
</dbReference>
<dbReference type="EMBL" id="CP016761">
    <property type="protein sequence ID" value="ANX13330.1"/>
    <property type="molecule type" value="Genomic_DNA"/>
</dbReference>
<name>A0A1B1Z7C2_9BACL</name>
<dbReference type="RefSeq" id="WP_066294896.1">
    <property type="nucleotide sequence ID" value="NZ_CP016761.1"/>
</dbReference>
<accession>A0A1B1Z7C2</accession>